<dbReference type="EMBL" id="NKXS01006782">
    <property type="protein sequence ID" value="PIN00736.1"/>
    <property type="molecule type" value="Genomic_DNA"/>
</dbReference>
<dbReference type="SUPFAM" id="SSF57903">
    <property type="entry name" value="FYVE/PHD zinc finger"/>
    <property type="match status" value="1"/>
</dbReference>
<comment type="caution">
    <text evidence="7">The sequence shown here is derived from an EMBL/GenBank/DDBJ whole genome shotgun (WGS) entry which is preliminary data.</text>
</comment>
<dbReference type="PROSITE" id="PS01359">
    <property type="entry name" value="ZF_PHD_1"/>
    <property type="match status" value="1"/>
</dbReference>
<evidence type="ECO:0000313" key="7">
    <source>
        <dbReference type="EMBL" id="PIN00736.1"/>
    </source>
</evidence>
<feature type="domain" description="SP-RING-type" evidence="6">
    <location>
        <begin position="237"/>
        <end position="320"/>
    </location>
</feature>
<evidence type="ECO:0000256" key="1">
    <source>
        <dbReference type="ARBA" id="ARBA00022723"/>
    </source>
</evidence>
<dbReference type="InterPro" id="IPR011011">
    <property type="entry name" value="Znf_FYVE_PHD"/>
</dbReference>
<evidence type="ECO:0000256" key="4">
    <source>
        <dbReference type="PROSITE-ProRule" id="PRU00452"/>
    </source>
</evidence>
<keyword evidence="1" id="KW-0479">Metal-binding</keyword>
<dbReference type="SMART" id="SM00249">
    <property type="entry name" value="PHD"/>
    <property type="match status" value="2"/>
</dbReference>
<dbReference type="GO" id="GO:0016925">
    <property type="term" value="P:protein sumoylation"/>
    <property type="evidence" value="ECO:0007669"/>
    <property type="project" value="TreeGrafter"/>
</dbReference>
<organism evidence="7 8">
    <name type="scientific">Handroanthus impetiginosus</name>
    <dbReference type="NCBI Taxonomy" id="429701"/>
    <lineage>
        <taxon>Eukaryota</taxon>
        <taxon>Viridiplantae</taxon>
        <taxon>Streptophyta</taxon>
        <taxon>Embryophyta</taxon>
        <taxon>Tracheophyta</taxon>
        <taxon>Spermatophyta</taxon>
        <taxon>Magnoliopsida</taxon>
        <taxon>eudicotyledons</taxon>
        <taxon>Gunneridae</taxon>
        <taxon>Pentapetalae</taxon>
        <taxon>asterids</taxon>
        <taxon>lamiids</taxon>
        <taxon>Lamiales</taxon>
        <taxon>Bignoniaceae</taxon>
        <taxon>Crescentiina</taxon>
        <taxon>Tabebuia alliance</taxon>
        <taxon>Handroanthus</taxon>
    </lineage>
</organism>
<dbReference type="Proteomes" id="UP000231279">
    <property type="component" value="Unassembled WGS sequence"/>
</dbReference>
<dbReference type="STRING" id="429701.A0A2G9G600"/>
<dbReference type="OrthoDB" id="28127at2759"/>
<evidence type="ECO:0000256" key="3">
    <source>
        <dbReference type="ARBA" id="ARBA00022833"/>
    </source>
</evidence>
<dbReference type="Gene3D" id="3.30.40.10">
    <property type="entry name" value="Zinc/RING finger domain, C3HC4 (zinc finger)"/>
    <property type="match status" value="2"/>
</dbReference>
<sequence>MEMIRCLCRSTLLSNSVIKCKDPKCNAWQHIPCVLNLGRPVEGVLTNPPDTFYCETCRLSRADPFWKTISHPLYPVKLNITNISRFSASQVQSIVKTFYLTREDMDLLLDQEYDLQAWSMLLNDDVMFRMQWPQFVVLQVNGAPVHVSRTGGQLLGPNDRDDGISITPFIRDGINTIMFGGYDARIFCVGVRLVKRQTLRQVLNTIPNESEGEHFEDSLARVRRCVGGGAAQENAESDTDVEVIAALVSINLRCTVNGSRIKVAGRFKHCAHMGCFDLEAFVEMNQQSKKWQCPICMKNYSLDDIVIDPYFNRITSLMQNCEEDVTNIEVKPDGSWRAKAEGNYNLGDLGLWHLPDGSICSSRAAEPKQKTELKPIRPEVGPDSHSNLRLRLKKNKNGCWEFCNPREGTSHSNRIGEGTSRSNRIDKNSENEENIVPTDAPTQDADVIVIDDREEEMESVPSSGGILDASNEIPGSKHEDVALDGSSYLDFYNATNDDLEIWSLLYGSQGAPNVSDLFEKNRSGHA</sequence>
<proteinExistence type="predicted"/>
<gene>
    <name evidence="7" type="ORF">CDL12_26761</name>
</gene>
<dbReference type="AlphaFoldDB" id="A0A2G9G600"/>
<dbReference type="PANTHER" id="PTHR10782:SF102">
    <property type="entry name" value="E3 SUMO-PROTEIN LIGASE SIZ1"/>
    <property type="match status" value="1"/>
</dbReference>
<evidence type="ECO:0000256" key="2">
    <source>
        <dbReference type="ARBA" id="ARBA00022771"/>
    </source>
</evidence>
<feature type="region of interest" description="Disordered" evidence="5">
    <location>
        <begin position="409"/>
        <end position="438"/>
    </location>
</feature>
<name>A0A2G9G600_9LAMI</name>
<feature type="compositionally biased region" description="Basic and acidic residues" evidence="5">
    <location>
        <begin position="365"/>
        <end position="382"/>
    </location>
</feature>
<feature type="region of interest" description="Disordered" evidence="5">
    <location>
        <begin position="364"/>
        <end position="386"/>
    </location>
</feature>
<dbReference type="GO" id="GO:0061665">
    <property type="term" value="F:SUMO ligase activity"/>
    <property type="evidence" value="ECO:0007669"/>
    <property type="project" value="TreeGrafter"/>
</dbReference>
<dbReference type="InterPro" id="IPR019786">
    <property type="entry name" value="Zinc_finger_PHD-type_CS"/>
</dbReference>
<accession>A0A2G9G600</accession>
<evidence type="ECO:0000313" key="8">
    <source>
        <dbReference type="Proteomes" id="UP000231279"/>
    </source>
</evidence>
<protein>
    <recommendedName>
        <fullName evidence="6">SP-RING-type domain-containing protein</fullName>
    </recommendedName>
</protein>
<dbReference type="GO" id="GO:0000785">
    <property type="term" value="C:chromatin"/>
    <property type="evidence" value="ECO:0007669"/>
    <property type="project" value="TreeGrafter"/>
</dbReference>
<keyword evidence="3" id="KW-0862">Zinc</keyword>
<evidence type="ECO:0000259" key="6">
    <source>
        <dbReference type="PROSITE" id="PS51044"/>
    </source>
</evidence>
<dbReference type="PANTHER" id="PTHR10782">
    <property type="entry name" value="ZINC FINGER MIZ DOMAIN-CONTAINING PROTEIN"/>
    <property type="match status" value="1"/>
</dbReference>
<keyword evidence="8" id="KW-1185">Reference proteome</keyword>
<reference evidence="8" key="1">
    <citation type="journal article" date="2018" name="Gigascience">
        <title>Genome assembly of the Pink Ipe (Handroanthus impetiginosus, Bignoniaceae), a highly valued, ecologically keystone Neotropical timber forest tree.</title>
        <authorList>
            <person name="Silva-Junior O.B."/>
            <person name="Grattapaglia D."/>
            <person name="Novaes E."/>
            <person name="Collevatti R.G."/>
        </authorList>
    </citation>
    <scope>NUCLEOTIDE SEQUENCE [LARGE SCALE GENOMIC DNA]</scope>
    <source>
        <strain evidence="8">cv. UFG-1</strain>
    </source>
</reference>
<dbReference type="InterPro" id="IPR001965">
    <property type="entry name" value="Znf_PHD"/>
</dbReference>
<dbReference type="PROSITE" id="PS51044">
    <property type="entry name" value="ZF_SP_RING"/>
    <property type="match status" value="1"/>
</dbReference>
<dbReference type="InterPro" id="IPR004181">
    <property type="entry name" value="Znf_MIZ"/>
</dbReference>
<dbReference type="Pfam" id="PF02891">
    <property type="entry name" value="zf-MIZ"/>
    <property type="match status" value="1"/>
</dbReference>
<dbReference type="InterPro" id="IPR013083">
    <property type="entry name" value="Znf_RING/FYVE/PHD"/>
</dbReference>
<evidence type="ECO:0000256" key="5">
    <source>
        <dbReference type="SAM" id="MobiDB-lite"/>
    </source>
</evidence>
<keyword evidence="2 4" id="KW-0863">Zinc-finger</keyword>
<dbReference type="GO" id="GO:0008270">
    <property type="term" value="F:zinc ion binding"/>
    <property type="evidence" value="ECO:0007669"/>
    <property type="project" value="UniProtKB-KW"/>
</dbReference>